<dbReference type="RefSeq" id="WP_377467848.1">
    <property type="nucleotide sequence ID" value="NZ_JBHLWN010000008.1"/>
</dbReference>
<dbReference type="SUPFAM" id="SSF53448">
    <property type="entry name" value="Nucleotide-diphospho-sugar transferases"/>
    <property type="match status" value="1"/>
</dbReference>
<proteinExistence type="predicted"/>
<dbReference type="PANTHER" id="PTHR43630">
    <property type="entry name" value="POLY-BETA-1,6-N-ACETYL-D-GLUCOSAMINE SYNTHASE"/>
    <property type="match status" value="1"/>
</dbReference>
<dbReference type="Gene3D" id="1.25.40.10">
    <property type="entry name" value="Tetratricopeptide repeat domain"/>
    <property type="match status" value="1"/>
</dbReference>
<dbReference type="SUPFAM" id="SSF48452">
    <property type="entry name" value="TPR-like"/>
    <property type="match status" value="1"/>
</dbReference>
<evidence type="ECO:0000256" key="1">
    <source>
        <dbReference type="PROSITE-ProRule" id="PRU00339"/>
    </source>
</evidence>
<organism evidence="3 4">
    <name type="scientific">Paenibacillus chartarius</name>
    <dbReference type="NCBI Taxonomy" id="747481"/>
    <lineage>
        <taxon>Bacteria</taxon>
        <taxon>Bacillati</taxon>
        <taxon>Bacillota</taxon>
        <taxon>Bacilli</taxon>
        <taxon>Bacillales</taxon>
        <taxon>Paenibacillaceae</taxon>
        <taxon>Paenibacillus</taxon>
    </lineage>
</organism>
<evidence type="ECO:0000259" key="2">
    <source>
        <dbReference type="Pfam" id="PF00535"/>
    </source>
</evidence>
<dbReference type="GO" id="GO:0016757">
    <property type="term" value="F:glycosyltransferase activity"/>
    <property type="evidence" value="ECO:0007669"/>
    <property type="project" value="UniProtKB-KW"/>
</dbReference>
<dbReference type="SMART" id="SM00028">
    <property type="entry name" value="TPR"/>
    <property type="match status" value="2"/>
</dbReference>
<dbReference type="Proteomes" id="UP001589776">
    <property type="component" value="Unassembled WGS sequence"/>
</dbReference>
<dbReference type="EMBL" id="JBHLWN010000008">
    <property type="protein sequence ID" value="MFC0211093.1"/>
    <property type="molecule type" value="Genomic_DNA"/>
</dbReference>
<reference evidence="3 4" key="1">
    <citation type="submission" date="2024-09" db="EMBL/GenBank/DDBJ databases">
        <authorList>
            <person name="Sun Q."/>
            <person name="Mori K."/>
        </authorList>
    </citation>
    <scope>NUCLEOTIDE SEQUENCE [LARGE SCALE GENOMIC DNA]</scope>
    <source>
        <strain evidence="3 4">CCM 7759</strain>
    </source>
</reference>
<keyword evidence="4" id="KW-1185">Reference proteome</keyword>
<evidence type="ECO:0000313" key="4">
    <source>
        <dbReference type="Proteomes" id="UP001589776"/>
    </source>
</evidence>
<dbReference type="InterPro" id="IPR019734">
    <property type="entry name" value="TPR_rpt"/>
</dbReference>
<accession>A0ABV6DEL2</accession>
<dbReference type="InterPro" id="IPR029044">
    <property type="entry name" value="Nucleotide-diphossugar_trans"/>
</dbReference>
<dbReference type="PROSITE" id="PS50005">
    <property type="entry name" value="TPR"/>
    <property type="match status" value="1"/>
</dbReference>
<feature type="domain" description="Glycosyltransferase 2-like" evidence="2">
    <location>
        <begin position="5"/>
        <end position="86"/>
    </location>
</feature>
<evidence type="ECO:0000313" key="3">
    <source>
        <dbReference type="EMBL" id="MFC0211093.1"/>
    </source>
</evidence>
<keyword evidence="3" id="KW-0808">Transferase</keyword>
<keyword evidence="3" id="KW-0328">Glycosyltransferase</keyword>
<gene>
    <name evidence="3" type="ORF">ACFFK0_01300</name>
</gene>
<sequence length="367" mass="40999">MTTISLAVIVKNEQRHIAACLESVKPIVDEMVVVDTGSTDRTKEIAASMGAIVSDFPWSDDFAAARNAAIERTKGDWILVLDADERLIADYGAVLRDFISGGQRIGRITIKSRFVQNGEEQIVQSAISRIFPRHVRFQGAIHEQLISELPRIDSGIVAFHEGYYETDKSERNLRILEKELQRRPDDAYLLFHIGKQYRGSGELSKAEQYFERAYGLLSRVASQSGHSHGSSVATYASDAVIDYLYVLLETKNFEQALNVIGNEQAQLQELADFHFVCGLIYMELAICFPQDSGELLPLIEHSYLQALAAGEAGRGREIVQGTGSYLAAYNLGVYYELLGNREAARSYYQMAVSAQYEPALKRLEVLK</sequence>
<keyword evidence="1" id="KW-0802">TPR repeat</keyword>
<dbReference type="Gene3D" id="3.90.550.10">
    <property type="entry name" value="Spore Coat Polysaccharide Biosynthesis Protein SpsA, Chain A"/>
    <property type="match status" value="1"/>
</dbReference>
<dbReference type="PANTHER" id="PTHR43630:SF2">
    <property type="entry name" value="GLYCOSYLTRANSFERASE"/>
    <property type="match status" value="1"/>
</dbReference>
<dbReference type="CDD" id="cd02511">
    <property type="entry name" value="Beta4Glucosyltransferase"/>
    <property type="match status" value="1"/>
</dbReference>
<dbReference type="InterPro" id="IPR001173">
    <property type="entry name" value="Glyco_trans_2-like"/>
</dbReference>
<dbReference type="InterPro" id="IPR011990">
    <property type="entry name" value="TPR-like_helical_dom_sf"/>
</dbReference>
<protein>
    <submittedName>
        <fullName evidence="3">Glycosyltransferase</fullName>
        <ecNumber evidence="3">2.4.-.-</ecNumber>
    </submittedName>
</protein>
<dbReference type="EC" id="2.4.-.-" evidence="3"/>
<comment type="caution">
    <text evidence="3">The sequence shown here is derived from an EMBL/GenBank/DDBJ whole genome shotgun (WGS) entry which is preliminary data.</text>
</comment>
<feature type="repeat" description="TPR" evidence="1">
    <location>
        <begin position="187"/>
        <end position="220"/>
    </location>
</feature>
<name>A0ABV6DEL2_9BACL</name>
<dbReference type="Pfam" id="PF00535">
    <property type="entry name" value="Glycos_transf_2"/>
    <property type="match status" value="1"/>
</dbReference>